<dbReference type="Gene3D" id="1.10.443.10">
    <property type="entry name" value="Intergrase catalytic core"/>
    <property type="match status" value="1"/>
</dbReference>
<feature type="active site" evidence="9">
    <location>
        <position position="250"/>
    </location>
</feature>
<feature type="domain" description="Tyr recombinase" evidence="10">
    <location>
        <begin position="110"/>
        <end position="295"/>
    </location>
</feature>
<accession>A0A553K2P3</accession>
<dbReference type="GO" id="GO:0051301">
    <property type="term" value="P:cell division"/>
    <property type="evidence" value="ECO:0007669"/>
    <property type="project" value="UniProtKB-KW"/>
</dbReference>
<keyword evidence="8 9" id="KW-0131">Cell cycle</keyword>
<keyword evidence="5 9" id="KW-0229">DNA integration</keyword>
<reference evidence="12 13" key="1">
    <citation type="submission" date="2019-07" db="EMBL/GenBank/DDBJ databases">
        <authorList>
            <person name="Zhou L.-Y."/>
        </authorList>
    </citation>
    <scope>NUCLEOTIDE SEQUENCE [LARGE SCALE GENOMIC DNA]</scope>
    <source>
        <strain evidence="12 13">YIM 101269</strain>
    </source>
</reference>
<dbReference type="HAMAP" id="MF_01808">
    <property type="entry name" value="Recomb_XerC_XerD"/>
    <property type="match status" value="1"/>
</dbReference>
<dbReference type="InterPro" id="IPR013762">
    <property type="entry name" value="Integrase-like_cat_sf"/>
</dbReference>
<dbReference type="Pfam" id="PF00589">
    <property type="entry name" value="Phage_integrase"/>
    <property type="match status" value="1"/>
</dbReference>
<keyword evidence="4 9" id="KW-0159">Chromosome partition</keyword>
<comment type="similarity">
    <text evidence="9">Belongs to the 'phage' integrase family. XerC subfamily.</text>
</comment>
<feature type="active site" evidence="9">
    <location>
        <position position="179"/>
    </location>
</feature>
<sequence length="301" mass="32347">MAKDDHGWRAVIEEYRTHLSSDRGLSEHTVRAYVSDLTALAGFVGRPLSEVTLQVLRAWLSDLAEAGAAASTIQRRVACVRGFFAWATKVEGLLEVDPASRLRAPKRQRRLPRVPSATAVGESLAATQARVSEGEGPVAARDLALLELLYSSGLRVSELCGIRVRDVDTERGTIRVLGKGGKERSVPVGAPARRALAAWLAARPELAGPQSPDLVFLGARGGALDPRVARRVVHEATRAGGAEVAPHGLRHAMATHLLEGGADLRSVQEMLGHASVATTQVYTHVTSQRLREAFRQAHPRA</sequence>
<dbReference type="GO" id="GO:0009037">
    <property type="term" value="F:tyrosine-based site-specific recombinase activity"/>
    <property type="evidence" value="ECO:0007669"/>
    <property type="project" value="UniProtKB-UniRule"/>
</dbReference>
<dbReference type="Pfam" id="PF02899">
    <property type="entry name" value="Phage_int_SAM_1"/>
    <property type="match status" value="1"/>
</dbReference>
<evidence type="ECO:0000256" key="9">
    <source>
        <dbReference type="HAMAP-Rule" id="MF_01808"/>
    </source>
</evidence>
<feature type="active site" description="O-(3'-phospho-DNA)-tyrosine intermediate" evidence="9">
    <location>
        <position position="282"/>
    </location>
</feature>
<comment type="caution">
    <text evidence="12">The sequence shown here is derived from an EMBL/GenBank/DDBJ whole genome shotgun (WGS) entry which is preliminary data.</text>
</comment>
<dbReference type="GO" id="GO:0007059">
    <property type="term" value="P:chromosome segregation"/>
    <property type="evidence" value="ECO:0007669"/>
    <property type="project" value="UniProtKB-UniRule"/>
</dbReference>
<dbReference type="Gene3D" id="1.10.150.130">
    <property type="match status" value="1"/>
</dbReference>
<evidence type="ECO:0000256" key="2">
    <source>
        <dbReference type="ARBA" id="ARBA00022490"/>
    </source>
</evidence>
<dbReference type="RefSeq" id="WP_143937853.1">
    <property type="nucleotide sequence ID" value="NZ_VKKG01000002.1"/>
</dbReference>
<dbReference type="InterPro" id="IPR050090">
    <property type="entry name" value="Tyrosine_recombinase_XerCD"/>
</dbReference>
<gene>
    <name evidence="9" type="primary">xerC</name>
    <name evidence="12" type="ORF">FOJ82_07625</name>
</gene>
<comment type="function">
    <text evidence="9">Site-specific tyrosine recombinase, which acts by catalyzing the cutting and rejoining of the recombining DNA molecules. The XerC-XerD complex is essential to convert dimers of the bacterial chromosome into monomers to permit their segregation at cell division. It also contributes to the segregational stability of plasmids.</text>
</comment>
<dbReference type="EMBL" id="VKKG01000002">
    <property type="protein sequence ID" value="TRY18961.1"/>
    <property type="molecule type" value="Genomic_DNA"/>
</dbReference>
<feature type="active site" evidence="9">
    <location>
        <position position="247"/>
    </location>
</feature>
<evidence type="ECO:0000259" key="10">
    <source>
        <dbReference type="PROSITE" id="PS51898"/>
    </source>
</evidence>
<dbReference type="AlphaFoldDB" id="A0A553K2P3"/>
<keyword evidence="7 9" id="KW-0233">DNA recombination</keyword>
<protein>
    <recommendedName>
        <fullName evidence="9">Tyrosine recombinase XerC</fullName>
    </recommendedName>
</protein>
<evidence type="ECO:0000256" key="4">
    <source>
        <dbReference type="ARBA" id="ARBA00022829"/>
    </source>
</evidence>
<dbReference type="InterPro" id="IPR010998">
    <property type="entry name" value="Integrase_recombinase_N"/>
</dbReference>
<keyword evidence="3 9" id="KW-0132">Cell division</keyword>
<dbReference type="PANTHER" id="PTHR30349">
    <property type="entry name" value="PHAGE INTEGRASE-RELATED"/>
    <property type="match status" value="1"/>
</dbReference>
<evidence type="ECO:0000256" key="8">
    <source>
        <dbReference type="ARBA" id="ARBA00023306"/>
    </source>
</evidence>
<evidence type="ECO:0000256" key="5">
    <source>
        <dbReference type="ARBA" id="ARBA00022908"/>
    </source>
</evidence>
<dbReference type="SUPFAM" id="SSF56349">
    <property type="entry name" value="DNA breaking-rejoining enzymes"/>
    <property type="match status" value="1"/>
</dbReference>
<dbReference type="PROSITE" id="PS51898">
    <property type="entry name" value="TYR_RECOMBINASE"/>
    <property type="match status" value="1"/>
</dbReference>
<dbReference type="InterPro" id="IPR011010">
    <property type="entry name" value="DNA_brk_join_enz"/>
</dbReference>
<comment type="subcellular location">
    <subcellularLocation>
        <location evidence="1 9">Cytoplasm</location>
    </subcellularLocation>
</comment>
<evidence type="ECO:0000256" key="3">
    <source>
        <dbReference type="ARBA" id="ARBA00022618"/>
    </source>
</evidence>
<evidence type="ECO:0000313" key="13">
    <source>
        <dbReference type="Proteomes" id="UP000317638"/>
    </source>
</evidence>
<feature type="active site" evidence="9">
    <location>
        <position position="273"/>
    </location>
</feature>
<keyword evidence="2 9" id="KW-0963">Cytoplasm</keyword>
<dbReference type="GO" id="GO:0006313">
    <property type="term" value="P:DNA transposition"/>
    <property type="evidence" value="ECO:0007669"/>
    <property type="project" value="UniProtKB-UniRule"/>
</dbReference>
<dbReference type="NCBIfam" id="NF001399">
    <property type="entry name" value="PRK00283.1"/>
    <property type="match status" value="1"/>
</dbReference>
<proteinExistence type="inferred from homology"/>
<comment type="subunit">
    <text evidence="9">Forms a cyclic heterotetrameric complex composed of two molecules of XerC and two molecules of XerD.</text>
</comment>
<dbReference type="InterPro" id="IPR004107">
    <property type="entry name" value="Integrase_SAM-like_N"/>
</dbReference>
<evidence type="ECO:0000313" key="12">
    <source>
        <dbReference type="EMBL" id="TRY18961.1"/>
    </source>
</evidence>
<evidence type="ECO:0000256" key="1">
    <source>
        <dbReference type="ARBA" id="ARBA00004496"/>
    </source>
</evidence>
<keyword evidence="13" id="KW-1185">Reference proteome</keyword>
<evidence type="ECO:0000256" key="7">
    <source>
        <dbReference type="ARBA" id="ARBA00023172"/>
    </source>
</evidence>
<feature type="active site" evidence="9">
    <location>
        <position position="155"/>
    </location>
</feature>
<dbReference type="Proteomes" id="UP000317638">
    <property type="component" value="Unassembled WGS sequence"/>
</dbReference>
<feature type="domain" description="Core-binding (CB)" evidence="11">
    <location>
        <begin position="6"/>
        <end position="88"/>
    </location>
</feature>
<dbReference type="InterPro" id="IPR023009">
    <property type="entry name" value="Tyrosine_recombinase_XerC/XerD"/>
</dbReference>
<dbReference type="GO" id="GO:0005737">
    <property type="term" value="C:cytoplasm"/>
    <property type="evidence" value="ECO:0007669"/>
    <property type="project" value="UniProtKB-SubCell"/>
</dbReference>
<dbReference type="CDD" id="cd00798">
    <property type="entry name" value="INT_XerDC_C"/>
    <property type="match status" value="1"/>
</dbReference>
<dbReference type="PANTHER" id="PTHR30349:SF77">
    <property type="entry name" value="TYROSINE RECOMBINASE XERC"/>
    <property type="match status" value="1"/>
</dbReference>
<organism evidence="12 13">
    <name type="scientific">Tessaracoccus rhinocerotis</name>
    <dbReference type="NCBI Taxonomy" id="1689449"/>
    <lineage>
        <taxon>Bacteria</taxon>
        <taxon>Bacillati</taxon>
        <taxon>Actinomycetota</taxon>
        <taxon>Actinomycetes</taxon>
        <taxon>Propionibacteriales</taxon>
        <taxon>Propionibacteriaceae</taxon>
        <taxon>Tessaracoccus</taxon>
    </lineage>
</organism>
<dbReference type="PROSITE" id="PS51900">
    <property type="entry name" value="CB"/>
    <property type="match status" value="1"/>
</dbReference>
<dbReference type="InterPro" id="IPR044068">
    <property type="entry name" value="CB"/>
</dbReference>
<dbReference type="GO" id="GO:0003677">
    <property type="term" value="F:DNA binding"/>
    <property type="evidence" value="ECO:0007669"/>
    <property type="project" value="UniProtKB-UniRule"/>
</dbReference>
<evidence type="ECO:0000259" key="11">
    <source>
        <dbReference type="PROSITE" id="PS51900"/>
    </source>
</evidence>
<dbReference type="OrthoDB" id="9801717at2"/>
<dbReference type="InterPro" id="IPR002104">
    <property type="entry name" value="Integrase_catalytic"/>
</dbReference>
<name>A0A553K2P3_9ACTN</name>
<evidence type="ECO:0000256" key="6">
    <source>
        <dbReference type="ARBA" id="ARBA00023125"/>
    </source>
</evidence>
<keyword evidence="6 9" id="KW-0238">DNA-binding</keyword>